<dbReference type="Pfam" id="PF00395">
    <property type="entry name" value="SLH"/>
    <property type="match status" value="2"/>
</dbReference>
<organism evidence="3 4">
    <name type="scientific">Candidatus Scatomorpha pullistercoris</name>
    <dbReference type="NCBI Taxonomy" id="2840929"/>
    <lineage>
        <taxon>Bacteria</taxon>
        <taxon>Bacillati</taxon>
        <taxon>Bacillota</taxon>
        <taxon>Clostridia</taxon>
        <taxon>Eubacteriales</taxon>
        <taxon>Candidatus Scatomorpha</taxon>
    </lineage>
</organism>
<dbReference type="Proteomes" id="UP000886876">
    <property type="component" value="Unassembled WGS sequence"/>
</dbReference>
<evidence type="ECO:0000313" key="4">
    <source>
        <dbReference type="Proteomes" id="UP000886876"/>
    </source>
</evidence>
<dbReference type="PROSITE" id="PS51272">
    <property type="entry name" value="SLH"/>
    <property type="match status" value="2"/>
</dbReference>
<dbReference type="AlphaFoldDB" id="A0A9D1K7W5"/>
<comment type="caution">
    <text evidence="3">The sequence shown here is derived from an EMBL/GenBank/DDBJ whole genome shotgun (WGS) entry which is preliminary data.</text>
</comment>
<evidence type="ECO:0000313" key="3">
    <source>
        <dbReference type="EMBL" id="HIS96371.1"/>
    </source>
</evidence>
<feature type="domain" description="SLH" evidence="2">
    <location>
        <begin position="135"/>
        <end position="198"/>
    </location>
</feature>
<evidence type="ECO:0000256" key="1">
    <source>
        <dbReference type="ARBA" id="ARBA00022737"/>
    </source>
</evidence>
<keyword evidence="1" id="KW-0677">Repeat</keyword>
<evidence type="ECO:0000259" key="2">
    <source>
        <dbReference type="PROSITE" id="PS51272"/>
    </source>
</evidence>
<dbReference type="EMBL" id="DVJS01000005">
    <property type="protein sequence ID" value="HIS96371.1"/>
    <property type="molecule type" value="Genomic_DNA"/>
</dbReference>
<feature type="domain" description="SLH" evidence="2">
    <location>
        <begin position="241"/>
        <end position="295"/>
    </location>
</feature>
<accession>A0A9D1K7W5</accession>
<protein>
    <submittedName>
        <fullName evidence="3">S-layer homology domain-containing protein</fullName>
    </submittedName>
</protein>
<sequence>IPKRVTLTNYGTIQVMGGSFVNNGTYVDYGKTVDENGDIVNIIEGSGDFPNNWFVTVSYGNGAADTVYRIVKGEDFILPDAPSKPGYIFLGWRCGQDTFGAGDMVDIISNAAFQAVWANMPDISPSEPDEPVEPVEFPFTDVSEADWYYDAVYYVWANGVMEGVEADEFAPNSPLTRAMVWAMLARLDGVEVSGDGWVAAAQEWAVESGVSDGTDPTGYITREQLVTMLWRCKGSPAVEFELTAPDAGEISDWALEAMRLAAATGLIEGDEFGNLTPTATSTRAQAATFMLRFGK</sequence>
<reference evidence="3" key="2">
    <citation type="journal article" date="2021" name="PeerJ">
        <title>Extensive microbial diversity within the chicken gut microbiome revealed by metagenomics and culture.</title>
        <authorList>
            <person name="Gilroy R."/>
            <person name="Ravi A."/>
            <person name="Getino M."/>
            <person name="Pursley I."/>
            <person name="Horton D.L."/>
            <person name="Alikhan N.F."/>
            <person name="Baker D."/>
            <person name="Gharbi K."/>
            <person name="Hall N."/>
            <person name="Watson M."/>
            <person name="Adriaenssens E.M."/>
            <person name="Foster-Nyarko E."/>
            <person name="Jarju S."/>
            <person name="Secka A."/>
            <person name="Antonio M."/>
            <person name="Oren A."/>
            <person name="Chaudhuri R.R."/>
            <person name="La Ragione R."/>
            <person name="Hildebrand F."/>
            <person name="Pallen M.J."/>
        </authorList>
    </citation>
    <scope>NUCLEOTIDE SEQUENCE</scope>
    <source>
        <strain evidence="3">ChiHecec3B27-6122</strain>
    </source>
</reference>
<name>A0A9D1K7W5_9FIRM</name>
<proteinExistence type="predicted"/>
<feature type="non-terminal residue" evidence="3">
    <location>
        <position position="1"/>
    </location>
</feature>
<gene>
    <name evidence="3" type="ORF">IAD42_00170</name>
</gene>
<dbReference type="InterPro" id="IPR001119">
    <property type="entry name" value="SLH_dom"/>
</dbReference>
<reference evidence="3" key="1">
    <citation type="submission" date="2020-10" db="EMBL/GenBank/DDBJ databases">
        <authorList>
            <person name="Gilroy R."/>
        </authorList>
    </citation>
    <scope>NUCLEOTIDE SEQUENCE</scope>
    <source>
        <strain evidence="3">ChiHecec3B27-6122</strain>
    </source>
</reference>